<dbReference type="InterPro" id="IPR039424">
    <property type="entry name" value="SBP_5"/>
</dbReference>
<evidence type="ECO:0000256" key="1">
    <source>
        <dbReference type="ARBA" id="ARBA00005695"/>
    </source>
</evidence>
<name>A0A2Z4Y6B2_SUMC1</name>
<protein>
    <submittedName>
        <fullName evidence="5">Oligopeptide ABC transporter, periplasmic oligopeptide-binding protein OppA</fullName>
    </submittedName>
</protein>
<evidence type="ECO:0000256" key="2">
    <source>
        <dbReference type="ARBA" id="ARBA00022448"/>
    </source>
</evidence>
<dbReference type="Pfam" id="PF00496">
    <property type="entry name" value="SBP_bac_5"/>
    <property type="match status" value="1"/>
</dbReference>
<keyword evidence="3" id="KW-0732">Signal</keyword>
<feature type="domain" description="Solute-binding protein family 5" evidence="4">
    <location>
        <begin position="179"/>
        <end position="583"/>
    </location>
</feature>
<dbReference type="SUPFAM" id="SSF53850">
    <property type="entry name" value="Periplasmic binding protein-like II"/>
    <property type="match status" value="1"/>
</dbReference>
<dbReference type="EMBL" id="CP030759">
    <property type="protein sequence ID" value="AXA36767.1"/>
    <property type="molecule type" value="Genomic_DNA"/>
</dbReference>
<organism evidence="5 6">
    <name type="scientific">Sumerlaea chitinivorans</name>
    <dbReference type="NCBI Taxonomy" id="2250252"/>
    <lineage>
        <taxon>Bacteria</taxon>
        <taxon>Candidatus Sumerlaeota</taxon>
        <taxon>Candidatus Sumerlaeia</taxon>
        <taxon>Candidatus Sumerlaeales</taxon>
        <taxon>Candidatus Sumerlaeaceae</taxon>
        <taxon>Candidatus Sumerlaea</taxon>
    </lineage>
</organism>
<dbReference type="GO" id="GO:0042597">
    <property type="term" value="C:periplasmic space"/>
    <property type="evidence" value="ECO:0007669"/>
    <property type="project" value="UniProtKB-ARBA"/>
</dbReference>
<dbReference type="PANTHER" id="PTHR30290:SF9">
    <property type="entry name" value="OLIGOPEPTIDE-BINDING PROTEIN APPA"/>
    <property type="match status" value="1"/>
</dbReference>
<evidence type="ECO:0000259" key="4">
    <source>
        <dbReference type="Pfam" id="PF00496"/>
    </source>
</evidence>
<evidence type="ECO:0000256" key="3">
    <source>
        <dbReference type="ARBA" id="ARBA00022729"/>
    </source>
</evidence>
<sequence length="673" mass="74523">MWMASASQKSDSACAPAKHRAGHPRLLLVAVGVAVGLTACAPRENVHEAVPPAAESATIQTATTATAASEANVAATSGAATMPTVPSNIVVVKPRSAPTSMSLEHRAQPAPAGVPLPFPDAEVVTEIEPGKRGGSFTFVSFGEGPKSFNPITTNESSSSDIIGRMFESLIGYDNERRIYVPGLLKEWYMEEDKRCWILRLRSGLKWSDGSPITADDILFTAQIIYDPNISTPIRDIMQVAGKPFEFEKVDDLTVRVKLAAPTGSFLAMMGWGPVSKKAYEEAYKAGQFDTAMGINVAPEKIVCSGPFRLKQYVPGERVILERNPHYYKYDRNGTQLPYLDTLIFTYAPDMDQMLARFTGGSADGIVRPRPDAIPDLADGQAKGNYTLYDCGPSDGANLFWFNLKEGNNPQSGRPFVDPVKQKWFKDARFRKAMLHAIDKESIIRTELRGLAVSVWGLETPANTFWFNPNLPTYPYDPERAKALLDEMDLRDRNGDGIREDAEGNKVSFTFITNKGNKVRERVASLMQQDWAQVGVEGRPQFMDFNALVTQLDSTFEYEACLLGLGGGGVHPATSMNVYLSSGRTHLFNPRQEKPATPWEAELDKLAGEFNATLDIEEQRRIYFRMQEIMAEQLPILPLWTSKVFVAVRNTFGNIKPTALSHELLWNAEEIYVK</sequence>
<dbReference type="CDD" id="cd08500">
    <property type="entry name" value="PBP2_NikA_DppA_OppA_like_4"/>
    <property type="match status" value="1"/>
</dbReference>
<proteinExistence type="inferred from homology"/>
<evidence type="ECO:0000313" key="5">
    <source>
        <dbReference type="EMBL" id="AXA36767.1"/>
    </source>
</evidence>
<gene>
    <name evidence="5" type="ORF">BRCON_1990</name>
</gene>
<dbReference type="GO" id="GO:1904680">
    <property type="term" value="F:peptide transmembrane transporter activity"/>
    <property type="evidence" value="ECO:0007669"/>
    <property type="project" value="TreeGrafter"/>
</dbReference>
<dbReference type="KEGG" id="schv:BRCON_1990"/>
<dbReference type="Gene3D" id="3.10.105.10">
    <property type="entry name" value="Dipeptide-binding Protein, Domain 3"/>
    <property type="match status" value="1"/>
</dbReference>
<dbReference type="InterPro" id="IPR000914">
    <property type="entry name" value="SBP_5_dom"/>
</dbReference>
<keyword evidence="2" id="KW-0813">Transport</keyword>
<evidence type="ECO:0000313" key="6">
    <source>
        <dbReference type="Proteomes" id="UP000262583"/>
    </source>
</evidence>
<dbReference type="AlphaFoldDB" id="A0A2Z4Y6B2"/>
<reference evidence="5 6" key="1">
    <citation type="submission" date="2018-05" db="EMBL/GenBank/DDBJ databases">
        <title>A metagenomic window into the 2 km-deep terrestrial subsurface aquifer revealed taxonomically and functionally diverse microbial community comprising novel uncultured bacterial lineages.</title>
        <authorList>
            <person name="Kadnikov V.V."/>
            <person name="Mardanov A.V."/>
            <person name="Beletsky A.V."/>
            <person name="Banks D."/>
            <person name="Pimenov N.V."/>
            <person name="Frank Y.A."/>
            <person name="Karnachuk O.V."/>
            <person name="Ravin N.V."/>
        </authorList>
    </citation>
    <scope>NUCLEOTIDE SEQUENCE [LARGE SCALE GENOMIC DNA]</scope>
    <source>
        <strain evidence="5">BY</strain>
    </source>
</reference>
<accession>A0A2Z4Y6B2</accession>
<dbReference type="Proteomes" id="UP000262583">
    <property type="component" value="Chromosome"/>
</dbReference>
<comment type="similarity">
    <text evidence="1">Belongs to the bacterial solute-binding protein 5 family.</text>
</comment>
<dbReference type="InterPro" id="IPR030678">
    <property type="entry name" value="Peptide/Ni-bd"/>
</dbReference>
<dbReference type="GO" id="GO:0043190">
    <property type="term" value="C:ATP-binding cassette (ABC) transporter complex"/>
    <property type="evidence" value="ECO:0007669"/>
    <property type="project" value="InterPro"/>
</dbReference>
<dbReference type="GO" id="GO:0015833">
    <property type="term" value="P:peptide transport"/>
    <property type="evidence" value="ECO:0007669"/>
    <property type="project" value="TreeGrafter"/>
</dbReference>
<dbReference type="Gene3D" id="3.40.190.10">
    <property type="entry name" value="Periplasmic binding protein-like II"/>
    <property type="match status" value="1"/>
</dbReference>
<dbReference type="PANTHER" id="PTHR30290">
    <property type="entry name" value="PERIPLASMIC BINDING COMPONENT OF ABC TRANSPORTER"/>
    <property type="match status" value="1"/>
</dbReference>
<dbReference type="PIRSF" id="PIRSF002741">
    <property type="entry name" value="MppA"/>
    <property type="match status" value="1"/>
</dbReference>